<evidence type="ECO:0000256" key="1">
    <source>
        <dbReference type="SAM" id="MobiDB-lite"/>
    </source>
</evidence>
<gene>
    <name evidence="2" type="ORF">Psuf_004400</name>
</gene>
<reference evidence="2 3" key="1">
    <citation type="submission" date="2020-03" db="EMBL/GenBank/DDBJ databases">
        <title>Whole genome shotgun sequence of Phytohabitans suffuscus NBRC 105367.</title>
        <authorList>
            <person name="Komaki H."/>
            <person name="Tamura T."/>
        </authorList>
    </citation>
    <scope>NUCLEOTIDE SEQUENCE [LARGE SCALE GENOMIC DNA]</scope>
    <source>
        <strain evidence="2 3">NBRC 105367</strain>
    </source>
</reference>
<dbReference type="AlphaFoldDB" id="A0A6F8YAN3"/>
<dbReference type="KEGG" id="psuu:Psuf_004400"/>
<proteinExistence type="predicted"/>
<protein>
    <submittedName>
        <fullName evidence="2">Uncharacterized protein</fullName>
    </submittedName>
</protein>
<name>A0A6F8YAN3_9ACTN</name>
<organism evidence="2 3">
    <name type="scientific">Phytohabitans suffuscus</name>
    <dbReference type="NCBI Taxonomy" id="624315"/>
    <lineage>
        <taxon>Bacteria</taxon>
        <taxon>Bacillati</taxon>
        <taxon>Actinomycetota</taxon>
        <taxon>Actinomycetes</taxon>
        <taxon>Micromonosporales</taxon>
        <taxon>Micromonosporaceae</taxon>
    </lineage>
</organism>
<dbReference type="RefSeq" id="WP_173153254.1">
    <property type="nucleotide sequence ID" value="NZ_AP022871.1"/>
</dbReference>
<evidence type="ECO:0000313" key="3">
    <source>
        <dbReference type="Proteomes" id="UP000503011"/>
    </source>
</evidence>
<feature type="region of interest" description="Disordered" evidence="1">
    <location>
        <begin position="1"/>
        <end position="31"/>
    </location>
</feature>
<dbReference type="EMBL" id="AP022871">
    <property type="protein sequence ID" value="BCB83127.1"/>
    <property type="molecule type" value="Genomic_DNA"/>
</dbReference>
<dbReference type="Proteomes" id="UP000503011">
    <property type="component" value="Chromosome"/>
</dbReference>
<feature type="compositionally biased region" description="Basic and acidic residues" evidence="1">
    <location>
        <begin position="1"/>
        <end position="13"/>
    </location>
</feature>
<accession>A0A6F8YAN3</accession>
<reference evidence="2 3" key="2">
    <citation type="submission" date="2020-03" db="EMBL/GenBank/DDBJ databases">
        <authorList>
            <person name="Ichikawa N."/>
            <person name="Kimura A."/>
            <person name="Kitahashi Y."/>
            <person name="Uohara A."/>
        </authorList>
    </citation>
    <scope>NUCLEOTIDE SEQUENCE [LARGE SCALE GENOMIC DNA]</scope>
    <source>
        <strain evidence="2 3">NBRC 105367</strain>
    </source>
</reference>
<evidence type="ECO:0000313" key="2">
    <source>
        <dbReference type="EMBL" id="BCB83127.1"/>
    </source>
</evidence>
<keyword evidence="3" id="KW-1185">Reference proteome</keyword>
<sequence>MLRAQYDRFEGKFGRPPGPDDPLFFDPDADEPTPLTTVDLERHSVATLEALGISPAWIYATQHTDGLLPMLDGTFRSDEDRREWDAAIARYLRTHPGLVVDPNEEIRKLRIGASATSLRLARDNPSYAASLIERMQDTEREDHGDGHLVRTLLQGMASELVHSLAADPAALAVAKEHARAWGGAELAEDVERTVADSPDEAALPVLLAAFAATGAQSQHDEDEDDHEDNDDLDFDVEAANVCEELVGAVLDQDRPDIPRNLITSLVELDEDDGGPLIAMLIVNAMGYLVSMREAKITSVQLNDAVAWVAANFGGEYAGATAIASSLAGHPEGEAFLAEHRGVTEVTVNHLSETLDIDFFPAMIWLCAGMVATAGDGDTEWLHRYRAGQ</sequence>